<evidence type="ECO:0000256" key="7">
    <source>
        <dbReference type="RuleBase" id="RU362065"/>
    </source>
</evidence>
<dbReference type="RefSeq" id="WP_139947489.1">
    <property type="nucleotide sequence ID" value="NZ_CP040899.1"/>
</dbReference>
<evidence type="ECO:0000256" key="5">
    <source>
        <dbReference type="ARBA" id="ARBA00022525"/>
    </source>
</evidence>
<keyword evidence="11" id="KW-0969">Cilium</keyword>
<organism evidence="11 12">
    <name type="scientific">Georgenia wutianyii</name>
    <dbReference type="NCBI Taxonomy" id="2585135"/>
    <lineage>
        <taxon>Bacteria</taxon>
        <taxon>Bacillati</taxon>
        <taxon>Actinomycetota</taxon>
        <taxon>Actinomycetes</taxon>
        <taxon>Micrococcales</taxon>
        <taxon>Bogoriellaceae</taxon>
        <taxon>Georgenia</taxon>
    </lineage>
</organism>
<feature type="domain" description="Flagellar hook-associated protein FlgK helical" evidence="10">
    <location>
        <begin position="100"/>
        <end position="331"/>
    </location>
</feature>
<comment type="subcellular location">
    <subcellularLocation>
        <location evidence="1 7">Bacterial flagellum</location>
    </subcellularLocation>
    <subcellularLocation>
        <location evidence="2 7">Secreted</location>
    </subcellularLocation>
</comment>
<evidence type="ECO:0000256" key="6">
    <source>
        <dbReference type="ARBA" id="ARBA00023143"/>
    </source>
</evidence>
<keyword evidence="12" id="KW-1185">Reference proteome</keyword>
<protein>
    <recommendedName>
        <fullName evidence="4 7">Flagellar hook-associated protein 1</fullName>
        <shortName evidence="7">HAP1</shortName>
    </recommendedName>
</protein>
<dbReference type="NCBIfam" id="TIGR02492">
    <property type="entry name" value="flgK_ends"/>
    <property type="match status" value="1"/>
</dbReference>
<evidence type="ECO:0000313" key="12">
    <source>
        <dbReference type="Proteomes" id="UP000313948"/>
    </source>
</evidence>
<dbReference type="SUPFAM" id="SSF64518">
    <property type="entry name" value="Phase 1 flagellin"/>
    <property type="match status" value="1"/>
</dbReference>
<keyword evidence="11" id="KW-0966">Cell projection</keyword>
<sequence>MSSFSALNGAYTSLNAQRIALEAVGQNISNVNTPGYTRQRVNLEAITGGTQPTMTGTARGLGVRVTSVERLGDLFAETKLRTQTSSASRLGAVAAGWRLVETSVKEPSEKGLAAGLDTFFTSWQDVANRPDDTAAKAVLLGNANSLVAAVADSYRAAESQWVATRDQASAIADDVNTTAVAVADLNARIRDAQVSGVPANELIDQRGVLLTDLASLVGGEVRARADGTIDVMVGGNALVRGDQTYAVAVHGTSALEGLAGASSMPDDGWGAHAGPPRLVWAASGDTAGATGGRLSGLVDTLATDGPFAGMAASYDALVTTIAAEVNALHSSLPGHDGVTRDFFSFAPGLNPALGLRVAVTDIAHLTTGVPGEVEGSIATAISKLSGARDLWGGAVVDLGVSTRAAVRRAEAAEHTRGIAEGQLLSHTAVDLDEESVNLVMYQRAYEAAARVLTTVDEMLDTLINRTGVVGR</sequence>
<dbReference type="Proteomes" id="UP000313948">
    <property type="component" value="Chromosome"/>
</dbReference>
<name>A0ABX5VMV0_9MICO</name>
<dbReference type="PRINTS" id="PR01005">
    <property type="entry name" value="FLGHOOKAP1"/>
</dbReference>
<reference evidence="11 12" key="1">
    <citation type="submission" date="2019-05" db="EMBL/GenBank/DDBJ databases">
        <title>Georgenia *** sp. nov., and Georgenia *** sp. nov., isolated from the intestinal contents of plateau pika (Ochotona curzoniae) in the Qinghai-Tibet plateau of China.</title>
        <authorList>
            <person name="Tian Z."/>
        </authorList>
    </citation>
    <scope>NUCLEOTIDE SEQUENCE [LARGE SCALE GENOMIC DNA]</scope>
    <source>
        <strain evidence="11 12">Z294</strain>
    </source>
</reference>
<feature type="domain" description="Flagellar basal-body/hook protein C-terminal" evidence="9">
    <location>
        <begin position="425"/>
        <end position="464"/>
    </location>
</feature>
<gene>
    <name evidence="7 11" type="primary">flgK</name>
    <name evidence="11" type="ORF">FE251_01280</name>
</gene>
<evidence type="ECO:0000256" key="1">
    <source>
        <dbReference type="ARBA" id="ARBA00004365"/>
    </source>
</evidence>
<keyword evidence="5 7" id="KW-0964">Secreted</keyword>
<evidence type="ECO:0000259" key="8">
    <source>
        <dbReference type="Pfam" id="PF00460"/>
    </source>
</evidence>
<evidence type="ECO:0000259" key="10">
    <source>
        <dbReference type="Pfam" id="PF22638"/>
    </source>
</evidence>
<keyword evidence="11" id="KW-0282">Flagellum</keyword>
<dbReference type="Pfam" id="PF22638">
    <property type="entry name" value="FlgK_D1"/>
    <property type="match status" value="1"/>
</dbReference>
<dbReference type="InterPro" id="IPR001444">
    <property type="entry name" value="Flag_bb_rod_N"/>
</dbReference>
<dbReference type="InterPro" id="IPR053927">
    <property type="entry name" value="FlgK_helical"/>
</dbReference>
<dbReference type="PANTHER" id="PTHR30033">
    <property type="entry name" value="FLAGELLAR HOOK-ASSOCIATED PROTEIN 1"/>
    <property type="match status" value="1"/>
</dbReference>
<accession>A0ABX5VMV0</accession>
<evidence type="ECO:0000256" key="2">
    <source>
        <dbReference type="ARBA" id="ARBA00004613"/>
    </source>
</evidence>
<evidence type="ECO:0000256" key="4">
    <source>
        <dbReference type="ARBA" id="ARBA00016244"/>
    </source>
</evidence>
<dbReference type="InterPro" id="IPR002371">
    <property type="entry name" value="FlgK"/>
</dbReference>
<proteinExistence type="inferred from homology"/>
<dbReference type="PANTHER" id="PTHR30033:SF1">
    <property type="entry name" value="FLAGELLAR HOOK-ASSOCIATED PROTEIN 1"/>
    <property type="match status" value="1"/>
</dbReference>
<evidence type="ECO:0000259" key="9">
    <source>
        <dbReference type="Pfam" id="PF06429"/>
    </source>
</evidence>
<comment type="similarity">
    <text evidence="3 7">Belongs to the flagella basal body rod proteins family.</text>
</comment>
<evidence type="ECO:0000256" key="3">
    <source>
        <dbReference type="ARBA" id="ARBA00009677"/>
    </source>
</evidence>
<keyword evidence="6 7" id="KW-0975">Bacterial flagellum</keyword>
<dbReference type="EMBL" id="CP040899">
    <property type="protein sequence ID" value="QDB78155.1"/>
    <property type="molecule type" value="Genomic_DNA"/>
</dbReference>
<dbReference type="Pfam" id="PF00460">
    <property type="entry name" value="Flg_bb_rod"/>
    <property type="match status" value="1"/>
</dbReference>
<evidence type="ECO:0000313" key="11">
    <source>
        <dbReference type="EMBL" id="QDB78155.1"/>
    </source>
</evidence>
<feature type="domain" description="Flagellar basal body rod protein N-terminal" evidence="8">
    <location>
        <begin position="12"/>
        <end position="37"/>
    </location>
</feature>
<dbReference type="InterPro" id="IPR010930">
    <property type="entry name" value="Flg_bb/hook_C_dom"/>
</dbReference>
<dbReference type="Pfam" id="PF06429">
    <property type="entry name" value="Flg_bbr_C"/>
    <property type="match status" value="1"/>
</dbReference>